<dbReference type="AlphaFoldDB" id="A0AAN9FAF5"/>
<dbReference type="EMBL" id="JAYKXN010000007">
    <property type="protein sequence ID" value="KAK7271715.1"/>
    <property type="molecule type" value="Genomic_DNA"/>
</dbReference>
<comment type="caution">
    <text evidence="2">The sequence shown here is derived from an EMBL/GenBank/DDBJ whole genome shotgun (WGS) entry which is preliminary data.</text>
</comment>
<proteinExistence type="predicted"/>
<protein>
    <submittedName>
        <fullName evidence="2">Uncharacterized protein</fullName>
    </submittedName>
</protein>
<evidence type="ECO:0000313" key="3">
    <source>
        <dbReference type="Proteomes" id="UP001359559"/>
    </source>
</evidence>
<feature type="compositionally biased region" description="Polar residues" evidence="1">
    <location>
        <begin position="88"/>
        <end position="98"/>
    </location>
</feature>
<sequence length="124" mass="14067">MSIETQSLLIKAYEVYTSRLCQQIWLPTDQPSSNSEPSGPSHQPNPTQITSTLAQPEFLLVERGLHRRPRVVRVTRYMNMEEREAKQVKSSKTSGQEQTQEKPPAIGKQNLPLTLIPNMTPSPR</sequence>
<evidence type="ECO:0000256" key="1">
    <source>
        <dbReference type="SAM" id="MobiDB-lite"/>
    </source>
</evidence>
<accession>A0AAN9FAF5</accession>
<dbReference type="Proteomes" id="UP001359559">
    <property type="component" value="Unassembled WGS sequence"/>
</dbReference>
<name>A0AAN9FAF5_CLITE</name>
<feature type="compositionally biased region" description="Polar residues" evidence="1">
    <location>
        <begin position="29"/>
        <end position="54"/>
    </location>
</feature>
<gene>
    <name evidence="2" type="ORF">RJT34_27840</name>
</gene>
<feature type="region of interest" description="Disordered" evidence="1">
    <location>
        <begin position="78"/>
        <end position="124"/>
    </location>
</feature>
<feature type="region of interest" description="Disordered" evidence="1">
    <location>
        <begin position="27"/>
        <end position="54"/>
    </location>
</feature>
<organism evidence="2 3">
    <name type="scientific">Clitoria ternatea</name>
    <name type="common">Butterfly pea</name>
    <dbReference type="NCBI Taxonomy" id="43366"/>
    <lineage>
        <taxon>Eukaryota</taxon>
        <taxon>Viridiplantae</taxon>
        <taxon>Streptophyta</taxon>
        <taxon>Embryophyta</taxon>
        <taxon>Tracheophyta</taxon>
        <taxon>Spermatophyta</taxon>
        <taxon>Magnoliopsida</taxon>
        <taxon>eudicotyledons</taxon>
        <taxon>Gunneridae</taxon>
        <taxon>Pentapetalae</taxon>
        <taxon>rosids</taxon>
        <taxon>fabids</taxon>
        <taxon>Fabales</taxon>
        <taxon>Fabaceae</taxon>
        <taxon>Papilionoideae</taxon>
        <taxon>50 kb inversion clade</taxon>
        <taxon>NPAAA clade</taxon>
        <taxon>indigoferoid/millettioid clade</taxon>
        <taxon>Phaseoleae</taxon>
        <taxon>Clitoria</taxon>
    </lineage>
</organism>
<keyword evidence="3" id="KW-1185">Reference proteome</keyword>
<reference evidence="2 3" key="1">
    <citation type="submission" date="2024-01" db="EMBL/GenBank/DDBJ databases">
        <title>The genomes of 5 underutilized Papilionoideae crops provide insights into root nodulation and disease resistance.</title>
        <authorList>
            <person name="Yuan L."/>
        </authorList>
    </citation>
    <scope>NUCLEOTIDE SEQUENCE [LARGE SCALE GENOMIC DNA]</scope>
    <source>
        <strain evidence="2">LY-2023</strain>
        <tissue evidence="2">Leaf</tissue>
    </source>
</reference>
<evidence type="ECO:0000313" key="2">
    <source>
        <dbReference type="EMBL" id="KAK7271715.1"/>
    </source>
</evidence>